<feature type="compositionally biased region" description="Low complexity" evidence="5">
    <location>
        <begin position="702"/>
        <end position="722"/>
    </location>
</feature>
<dbReference type="PRINTS" id="PR00320">
    <property type="entry name" value="GPROTEINBRPT"/>
</dbReference>
<feature type="region of interest" description="Disordered" evidence="5">
    <location>
        <begin position="1518"/>
        <end position="1541"/>
    </location>
</feature>
<dbReference type="PROSITE" id="PS50294">
    <property type="entry name" value="WD_REPEATS_REGION"/>
    <property type="match status" value="3"/>
</dbReference>
<dbReference type="InterPro" id="IPR019775">
    <property type="entry name" value="WD40_repeat_CS"/>
</dbReference>
<dbReference type="PROSITE" id="PS50082">
    <property type="entry name" value="WD_REPEATS_2"/>
    <property type="match status" value="4"/>
</dbReference>
<feature type="region of interest" description="Disordered" evidence="5">
    <location>
        <begin position="367"/>
        <end position="387"/>
    </location>
</feature>
<dbReference type="InterPro" id="IPR001680">
    <property type="entry name" value="WD40_rpt"/>
</dbReference>
<feature type="compositionally biased region" description="Basic and acidic residues" evidence="5">
    <location>
        <begin position="194"/>
        <end position="205"/>
    </location>
</feature>
<dbReference type="STRING" id="1884261.A0A5C3QFT1"/>
<feature type="repeat" description="WD" evidence="4">
    <location>
        <begin position="399"/>
        <end position="435"/>
    </location>
</feature>
<name>A0A5C3QFT1_9AGAR</name>
<feature type="region of interest" description="Disordered" evidence="5">
    <location>
        <begin position="532"/>
        <end position="559"/>
    </location>
</feature>
<feature type="region of interest" description="Disordered" evidence="5">
    <location>
        <begin position="670"/>
        <end position="773"/>
    </location>
</feature>
<feature type="repeat" description="WD" evidence="4">
    <location>
        <begin position="332"/>
        <end position="373"/>
    </location>
</feature>
<feature type="region of interest" description="Disordered" evidence="5">
    <location>
        <begin position="583"/>
        <end position="651"/>
    </location>
</feature>
<dbReference type="Proteomes" id="UP000305067">
    <property type="component" value="Unassembled WGS sequence"/>
</dbReference>
<evidence type="ECO:0000256" key="4">
    <source>
        <dbReference type="PROSITE-ProRule" id="PRU00221"/>
    </source>
</evidence>
<feature type="compositionally biased region" description="Low complexity" evidence="5">
    <location>
        <begin position="730"/>
        <end position="745"/>
    </location>
</feature>
<dbReference type="InterPro" id="IPR051246">
    <property type="entry name" value="WDR48"/>
</dbReference>
<gene>
    <name evidence="6" type="ORF">BDV98DRAFT_605038</name>
</gene>
<dbReference type="SMART" id="SM00320">
    <property type="entry name" value="WD40"/>
    <property type="match status" value="8"/>
</dbReference>
<dbReference type="PANTHER" id="PTHR19862:SF14">
    <property type="entry name" value="WD REPEAT-CONTAINING PROTEIN 48"/>
    <property type="match status" value="1"/>
</dbReference>
<comment type="similarity">
    <text evidence="1">Belongs to the WD repeat WDR48 family.</text>
</comment>
<feature type="region of interest" description="Disordered" evidence="5">
    <location>
        <begin position="1"/>
        <end position="52"/>
    </location>
</feature>
<feature type="region of interest" description="Disordered" evidence="5">
    <location>
        <begin position="1252"/>
        <end position="1388"/>
    </location>
</feature>
<dbReference type="Gene3D" id="2.130.10.10">
    <property type="entry name" value="YVTN repeat-like/Quinoprotein amine dehydrogenase"/>
    <property type="match status" value="2"/>
</dbReference>
<organism evidence="6 7">
    <name type="scientific">Pterulicium gracile</name>
    <dbReference type="NCBI Taxonomy" id="1884261"/>
    <lineage>
        <taxon>Eukaryota</taxon>
        <taxon>Fungi</taxon>
        <taxon>Dikarya</taxon>
        <taxon>Basidiomycota</taxon>
        <taxon>Agaricomycotina</taxon>
        <taxon>Agaricomycetes</taxon>
        <taxon>Agaricomycetidae</taxon>
        <taxon>Agaricales</taxon>
        <taxon>Pleurotineae</taxon>
        <taxon>Pterulaceae</taxon>
        <taxon>Pterulicium</taxon>
    </lineage>
</organism>
<evidence type="ECO:0000256" key="2">
    <source>
        <dbReference type="ARBA" id="ARBA00022574"/>
    </source>
</evidence>
<feature type="compositionally biased region" description="Basic residues" evidence="5">
    <location>
        <begin position="117"/>
        <end position="127"/>
    </location>
</feature>
<dbReference type="InterPro" id="IPR036322">
    <property type="entry name" value="WD40_repeat_dom_sf"/>
</dbReference>
<evidence type="ECO:0000256" key="1">
    <source>
        <dbReference type="ARBA" id="ARBA00006917"/>
    </source>
</evidence>
<feature type="compositionally biased region" description="Low complexity" evidence="5">
    <location>
        <begin position="1149"/>
        <end position="1168"/>
    </location>
</feature>
<evidence type="ECO:0000313" key="7">
    <source>
        <dbReference type="Proteomes" id="UP000305067"/>
    </source>
</evidence>
<feature type="compositionally biased region" description="Polar residues" evidence="5">
    <location>
        <begin position="995"/>
        <end position="1006"/>
    </location>
</feature>
<feature type="region of interest" description="Disordered" evidence="5">
    <location>
        <begin position="173"/>
        <end position="235"/>
    </location>
</feature>
<dbReference type="PANTHER" id="PTHR19862">
    <property type="entry name" value="WD REPEAT-CONTAINING PROTEIN 48"/>
    <property type="match status" value="1"/>
</dbReference>
<feature type="compositionally biased region" description="Low complexity" evidence="5">
    <location>
        <begin position="21"/>
        <end position="47"/>
    </location>
</feature>
<feature type="compositionally biased region" description="Basic and acidic residues" evidence="5">
    <location>
        <begin position="532"/>
        <end position="556"/>
    </location>
</feature>
<feature type="region of interest" description="Disordered" evidence="5">
    <location>
        <begin position="995"/>
        <end position="1042"/>
    </location>
</feature>
<feature type="compositionally biased region" description="Low complexity" evidence="5">
    <location>
        <begin position="1346"/>
        <end position="1358"/>
    </location>
</feature>
<feature type="compositionally biased region" description="Low complexity" evidence="5">
    <location>
        <begin position="1371"/>
        <end position="1382"/>
    </location>
</feature>
<dbReference type="InterPro" id="IPR021772">
    <property type="entry name" value="WDR48/Bun107"/>
</dbReference>
<dbReference type="SUPFAM" id="SSF50978">
    <property type="entry name" value="WD40 repeat-like"/>
    <property type="match status" value="1"/>
</dbReference>
<accession>A0A5C3QFT1</accession>
<feature type="compositionally biased region" description="Low complexity" evidence="5">
    <location>
        <begin position="1186"/>
        <end position="1233"/>
    </location>
</feature>
<proteinExistence type="inferred from homology"/>
<dbReference type="Pfam" id="PF00400">
    <property type="entry name" value="WD40"/>
    <property type="match status" value="4"/>
</dbReference>
<sequence>MSAAMAGPPMVLPTPNPITPGPISGTTTTTTTTQPATTTTTAPAPANVNPRRRVSYMIPPSTRPVPELCLPPADYNKLGHTGPVIIPLDTGHHQHGHEYGKSSSNSRARSDAASRERNRRGPQHPRHRLRVSAFALDTNTRLAGRDAPEGILYTAGRDGMVMSWDLGLPMRAKSEATTPQNEPRSYAHLNGRGKRADNRWERLTGWDEDEDDDGFDGEEDDDSDGELEFGHGGTGDILGDVKLSLRGRNARKQEAEEDKYEVDMGRFQDGQPTTFRQCAQVHSDWVNDIVLVNQNQTLISASSDGTVKAWNPHSSSSGSDPYSDSPNDPSILGTHADYVRCLAAPRTHGWVASGSFDRTIKLWDVSRAGPSSSHSQYPSQTRQPQPQPLLTFPSPTPMSSVYALSTSHAGDVIASGSPERVVRLWDPRSGKRKTGKLVGHTDNIRAVVVSADGRYVLSASSDASIKLWSLLTLQTLHTFTHHADSVWSLHSNHKNLEVFYSGDKTGSVCRVDVRRAMGEVGEGTGVVVCREGADEHHDHDHRDGEGSGRRPRHTSEGDGVTRIMVLGDELMWTAASGASVKRWRLNPPSATGDEVQPDSPTLSRANTTTTSHPNDSPSTNTNTIPFHPSASTSLTHPTVPHSDPPHTSLFRLGSAGDPYGYASYAHSRSQSHFGPAQSQAHFGASQASLGRGSGQSQYSLVQSPTQPVQSPGPSQSIQSQPGQSGGGFAPGYTYPGPGSPGFSTGHETSRRPPPPMNASEAMPMLRRPESVVRGSRDGLVRAVLLNDRVHALSVDESGSVRVWDIVQCTCIGVIPSTPNPEASSPIPEHTVDTDTHMATNLHHWSRSPREILEHARARMEGEAVVNAWCSVETKTGVLCVHVNAPYTDDACEALLGAISGSAPGGDAAAADGDGEKKGTNEQGLKEWLAREVKLVPAFEAEAYTDEVNFTDGTGRYDNEMRLNLGKWALRSLFMGFIKTELKSRSRNLSTLTLKHQRSSSASSFNAEQAHVRKSSTPTTPVSSSAANAFHGGTPGTGTMRRGNAPPPIDFSSQPGGIVVPDLASPTPTAGTVSRRYHEPQLRHRTSTVFASPSLIPAVLPTPGAFSPNTVQQAQGAHKGIYHHGSPLMTPLIPIAARRESQIESGDGGMATPTPASAAGGAGLLAMSGLEPPANVTADSAPKRARAGTTDSARSSTAAGTTASTCATPGPAALPGMMAPPMSAASSGSSTTNNSSNGYGYFTVRARQMSEVGSTSGQAGVSQGGVDSATLQSQPQSLQAPPSAQSMASPTTPGGFMGKLKMFGKAGTKKGGSGVDIAPLSPSVGPPLTPGVGAVSMGGSSSGGGSDESTSAASSSQSPAKPPSHKTPQQHLLSIPLSPPSSIDAPTTGLHPGISIVISDFSQPTDSATGGNASTGGWEPLWRGTVDSTGIPSEVRLLEEALPVWLLEYLVLGRAGAVPIVKVGFVLVPWKGEGDAGLPELLNVSQSKLTASRFLRIGKIVAHVKEKLESVNAPTNAAAGSTASLTATQDTSSEPGTEGLHALRPKSNEEYEILCNDVVLPADMTLAVARQFVWKQMGTELVLSYRIKREQ</sequence>
<dbReference type="GO" id="GO:0000724">
    <property type="term" value="P:double-strand break repair via homologous recombination"/>
    <property type="evidence" value="ECO:0007669"/>
    <property type="project" value="TreeGrafter"/>
</dbReference>
<keyword evidence="3" id="KW-0677">Repeat</keyword>
<feature type="compositionally biased region" description="Low complexity" evidence="5">
    <location>
        <begin position="1329"/>
        <end position="1338"/>
    </location>
</feature>
<evidence type="ECO:0000313" key="6">
    <source>
        <dbReference type="EMBL" id="TFL00856.1"/>
    </source>
</evidence>
<feature type="region of interest" description="Disordered" evidence="5">
    <location>
        <begin position="305"/>
        <end position="329"/>
    </location>
</feature>
<feature type="region of interest" description="Disordered" evidence="5">
    <location>
        <begin position="1142"/>
        <end position="1233"/>
    </location>
</feature>
<feature type="region of interest" description="Disordered" evidence="5">
    <location>
        <begin position="86"/>
        <end position="127"/>
    </location>
</feature>
<keyword evidence="2 4" id="KW-0853">WD repeat</keyword>
<feature type="repeat" description="WD" evidence="4">
    <location>
        <begin position="279"/>
        <end position="311"/>
    </location>
</feature>
<evidence type="ECO:0000256" key="5">
    <source>
        <dbReference type="SAM" id="MobiDB-lite"/>
    </source>
</evidence>
<dbReference type="InterPro" id="IPR020472">
    <property type="entry name" value="WD40_PAC1"/>
</dbReference>
<feature type="compositionally biased region" description="Acidic residues" evidence="5">
    <location>
        <begin position="206"/>
        <end position="227"/>
    </location>
</feature>
<dbReference type="Pfam" id="PF11816">
    <property type="entry name" value="DUF3337"/>
    <property type="match status" value="1"/>
</dbReference>
<feature type="compositionally biased region" description="Polar residues" evidence="5">
    <location>
        <begin position="598"/>
        <end position="636"/>
    </location>
</feature>
<dbReference type="OrthoDB" id="2421129at2759"/>
<feature type="compositionally biased region" description="Polar residues" evidence="5">
    <location>
        <begin position="670"/>
        <end position="701"/>
    </location>
</feature>
<keyword evidence="7" id="KW-1185">Reference proteome</keyword>
<protein>
    <submittedName>
        <fullName evidence="6">Uncharacterized protein</fullName>
    </submittedName>
</protein>
<feature type="compositionally biased region" description="Low complexity" evidence="5">
    <location>
        <begin position="314"/>
        <end position="329"/>
    </location>
</feature>
<feature type="compositionally biased region" description="Pro residues" evidence="5">
    <location>
        <begin position="10"/>
        <end position="20"/>
    </location>
</feature>
<feature type="compositionally biased region" description="Low complexity" evidence="5">
    <location>
        <begin position="1518"/>
        <end position="1527"/>
    </location>
</feature>
<feature type="compositionally biased region" description="Low complexity" evidence="5">
    <location>
        <begin position="1014"/>
        <end position="1024"/>
    </location>
</feature>
<reference evidence="6 7" key="1">
    <citation type="journal article" date="2019" name="Nat. Ecol. Evol.">
        <title>Megaphylogeny resolves global patterns of mushroom evolution.</title>
        <authorList>
            <person name="Varga T."/>
            <person name="Krizsan K."/>
            <person name="Foldi C."/>
            <person name="Dima B."/>
            <person name="Sanchez-Garcia M."/>
            <person name="Sanchez-Ramirez S."/>
            <person name="Szollosi G.J."/>
            <person name="Szarkandi J.G."/>
            <person name="Papp V."/>
            <person name="Albert L."/>
            <person name="Andreopoulos W."/>
            <person name="Angelini C."/>
            <person name="Antonin V."/>
            <person name="Barry K.W."/>
            <person name="Bougher N.L."/>
            <person name="Buchanan P."/>
            <person name="Buyck B."/>
            <person name="Bense V."/>
            <person name="Catcheside P."/>
            <person name="Chovatia M."/>
            <person name="Cooper J."/>
            <person name="Damon W."/>
            <person name="Desjardin D."/>
            <person name="Finy P."/>
            <person name="Geml J."/>
            <person name="Haridas S."/>
            <person name="Hughes K."/>
            <person name="Justo A."/>
            <person name="Karasinski D."/>
            <person name="Kautmanova I."/>
            <person name="Kiss B."/>
            <person name="Kocsube S."/>
            <person name="Kotiranta H."/>
            <person name="LaButti K.M."/>
            <person name="Lechner B.E."/>
            <person name="Liimatainen K."/>
            <person name="Lipzen A."/>
            <person name="Lukacs Z."/>
            <person name="Mihaltcheva S."/>
            <person name="Morgado L.N."/>
            <person name="Niskanen T."/>
            <person name="Noordeloos M.E."/>
            <person name="Ohm R.A."/>
            <person name="Ortiz-Santana B."/>
            <person name="Ovrebo C."/>
            <person name="Racz N."/>
            <person name="Riley R."/>
            <person name="Savchenko A."/>
            <person name="Shiryaev A."/>
            <person name="Soop K."/>
            <person name="Spirin V."/>
            <person name="Szebenyi C."/>
            <person name="Tomsovsky M."/>
            <person name="Tulloss R.E."/>
            <person name="Uehling J."/>
            <person name="Grigoriev I.V."/>
            <person name="Vagvolgyi C."/>
            <person name="Papp T."/>
            <person name="Martin F.M."/>
            <person name="Miettinen O."/>
            <person name="Hibbett D.S."/>
            <person name="Nagy L.G."/>
        </authorList>
    </citation>
    <scope>NUCLEOTIDE SEQUENCE [LARGE SCALE GENOMIC DNA]</scope>
    <source>
        <strain evidence="6 7">CBS 309.79</strain>
    </source>
</reference>
<feature type="compositionally biased region" description="Basic and acidic residues" evidence="5">
    <location>
        <begin position="90"/>
        <end position="100"/>
    </location>
</feature>
<evidence type="ECO:0000256" key="3">
    <source>
        <dbReference type="ARBA" id="ARBA00022737"/>
    </source>
</evidence>
<dbReference type="GO" id="GO:0043130">
    <property type="term" value="F:ubiquitin binding"/>
    <property type="evidence" value="ECO:0007669"/>
    <property type="project" value="TreeGrafter"/>
</dbReference>
<dbReference type="EMBL" id="ML178827">
    <property type="protein sequence ID" value="TFL00856.1"/>
    <property type="molecule type" value="Genomic_DNA"/>
</dbReference>
<dbReference type="InterPro" id="IPR015943">
    <property type="entry name" value="WD40/YVTN_repeat-like_dom_sf"/>
</dbReference>
<feature type="repeat" description="WD" evidence="4">
    <location>
        <begin position="437"/>
        <end position="478"/>
    </location>
</feature>
<feature type="compositionally biased region" description="Low complexity" evidence="5">
    <location>
        <begin position="375"/>
        <end position="387"/>
    </location>
</feature>
<dbReference type="CDD" id="cd00200">
    <property type="entry name" value="WD40"/>
    <property type="match status" value="1"/>
</dbReference>
<dbReference type="PROSITE" id="PS00678">
    <property type="entry name" value="WD_REPEATS_1"/>
    <property type="match status" value="1"/>
</dbReference>
<feature type="compositionally biased region" description="Low complexity" evidence="5">
    <location>
        <begin position="1267"/>
        <end position="1305"/>
    </location>
</feature>